<evidence type="ECO:0000256" key="5">
    <source>
        <dbReference type="ARBA" id="ARBA00022833"/>
    </source>
</evidence>
<evidence type="ECO:0000256" key="4">
    <source>
        <dbReference type="ARBA" id="ARBA00022786"/>
    </source>
</evidence>
<evidence type="ECO:0000256" key="1">
    <source>
        <dbReference type="ARBA" id="ARBA00004906"/>
    </source>
</evidence>
<comment type="caution">
    <text evidence="8">The sequence shown here is derived from an EMBL/GenBank/DDBJ whole genome shotgun (WGS) entry which is preliminary data.</text>
</comment>
<name>A0AAW0LWU1_QUESU</name>
<dbReference type="Pfam" id="PF12678">
    <property type="entry name" value="zf-rbx1"/>
    <property type="match status" value="1"/>
</dbReference>
<keyword evidence="3 6" id="KW-0863">Zinc-finger</keyword>
<evidence type="ECO:0000313" key="8">
    <source>
        <dbReference type="EMBL" id="KAK7855566.1"/>
    </source>
</evidence>
<dbReference type="InterPro" id="IPR013083">
    <property type="entry name" value="Znf_RING/FYVE/PHD"/>
</dbReference>
<proteinExistence type="predicted"/>
<dbReference type="PROSITE" id="PS50089">
    <property type="entry name" value="ZF_RING_2"/>
    <property type="match status" value="1"/>
</dbReference>
<dbReference type="EMBL" id="PKMF04000044">
    <property type="protein sequence ID" value="KAK7855566.1"/>
    <property type="molecule type" value="Genomic_DNA"/>
</dbReference>
<keyword evidence="9" id="KW-1185">Reference proteome</keyword>
<keyword evidence="5" id="KW-0862">Zinc</keyword>
<sequence>MPCKHKFHSACIENWLRVRRSCPLC</sequence>
<accession>A0AAW0LWU1</accession>
<dbReference type="Gene3D" id="3.30.40.10">
    <property type="entry name" value="Zinc/RING finger domain, C3HC4 (zinc finger)"/>
    <property type="match status" value="1"/>
</dbReference>
<dbReference type="AlphaFoldDB" id="A0AAW0LWU1"/>
<comment type="pathway">
    <text evidence="1">Protein modification; protein ubiquitination.</text>
</comment>
<dbReference type="InterPro" id="IPR024766">
    <property type="entry name" value="Znf_RING_H2"/>
</dbReference>
<keyword evidence="2" id="KW-0479">Metal-binding</keyword>
<evidence type="ECO:0000256" key="3">
    <source>
        <dbReference type="ARBA" id="ARBA00022771"/>
    </source>
</evidence>
<gene>
    <name evidence="8" type="primary">BBR_0</name>
    <name evidence="8" type="ORF">CFP56_027345</name>
</gene>
<evidence type="ECO:0000256" key="2">
    <source>
        <dbReference type="ARBA" id="ARBA00022723"/>
    </source>
</evidence>
<evidence type="ECO:0000259" key="7">
    <source>
        <dbReference type="PROSITE" id="PS50089"/>
    </source>
</evidence>
<evidence type="ECO:0000313" key="9">
    <source>
        <dbReference type="Proteomes" id="UP000237347"/>
    </source>
</evidence>
<reference evidence="8 9" key="1">
    <citation type="journal article" date="2018" name="Sci. Data">
        <title>The draft genome sequence of cork oak.</title>
        <authorList>
            <person name="Ramos A.M."/>
            <person name="Usie A."/>
            <person name="Barbosa P."/>
            <person name="Barros P.M."/>
            <person name="Capote T."/>
            <person name="Chaves I."/>
            <person name="Simoes F."/>
            <person name="Abreu I."/>
            <person name="Carrasquinho I."/>
            <person name="Faro C."/>
            <person name="Guimaraes J.B."/>
            <person name="Mendonca D."/>
            <person name="Nobrega F."/>
            <person name="Rodrigues L."/>
            <person name="Saibo N.J.M."/>
            <person name="Varela M.C."/>
            <person name="Egas C."/>
            <person name="Matos J."/>
            <person name="Miguel C.M."/>
            <person name="Oliveira M.M."/>
            <person name="Ricardo C.P."/>
            <person name="Goncalves S."/>
        </authorList>
    </citation>
    <scope>NUCLEOTIDE SEQUENCE [LARGE SCALE GENOMIC DNA]</scope>
    <source>
        <strain evidence="9">cv. HL8</strain>
    </source>
</reference>
<dbReference type="InterPro" id="IPR001841">
    <property type="entry name" value="Znf_RING"/>
</dbReference>
<evidence type="ECO:0000256" key="6">
    <source>
        <dbReference type="PROSITE-ProRule" id="PRU00175"/>
    </source>
</evidence>
<organism evidence="8 9">
    <name type="scientific">Quercus suber</name>
    <name type="common">Cork oak</name>
    <dbReference type="NCBI Taxonomy" id="58331"/>
    <lineage>
        <taxon>Eukaryota</taxon>
        <taxon>Viridiplantae</taxon>
        <taxon>Streptophyta</taxon>
        <taxon>Embryophyta</taxon>
        <taxon>Tracheophyta</taxon>
        <taxon>Spermatophyta</taxon>
        <taxon>Magnoliopsida</taxon>
        <taxon>eudicotyledons</taxon>
        <taxon>Gunneridae</taxon>
        <taxon>Pentapetalae</taxon>
        <taxon>rosids</taxon>
        <taxon>fabids</taxon>
        <taxon>Fagales</taxon>
        <taxon>Fagaceae</taxon>
        <taxon>Quercus</taxon>
    </lineage>
</organism>
<protein>
    <submittedName>
        <fullName evidence="8">E3 ubiquitin ligase big brother-related</fullName>
    </submittedName>
</protein>
<dbReference type="SUPFAM" id="SSF57850">
    <property type="entry name" value="RING/U-box"/>
    <property type="match status" value="1"/>
</dbReference>
<keyword evidence="4" id="KW-0833">Ubl conjugation pathway</keyword>
<dbReference type="GO" id="GO:0008270">
    <property type="term" value="F:zinc ion binding"/>
    <property type="evidence" value="ECO:0007669"/>
    <property type="project" value="UniProtKB-KW"/>
</dbReference>
<feature type="domain" description="RING-type" evidence="7">
    <location>
        <begin position="1"/>
        <end position="25"/>
    </location>
</feature>
<dbReference type="Proteomes" id="UP000237347">
    <property type="component" value="Unassembled WGS sequence"/>
</dbReference>